<dbReference type="AlphaFoldDB" id="A0A2I1HNR8"/>
<comment type="caution">
    <text evidence="7">The sequence shown here is derived from an EMBL/GenBank/DDBJ whole genome shotgun (WGS) entry which is preliminary data.</text>
</comment>
<evidence type="ECO:0000256" key="3">
    <source>
        <dbReference type="ARBA" id="ARBA00022833"/>
    </source>
</evidence>
<dbReference type="VEuPathDB" id="FungiDB:FUN_017789"/>
<dbReference type="VEuPathDB" id="FungiDB:RhiirFUN_017967"/>
<evidence type="ECO:0000313" key="8">
    <source>
        <dbReference type="Proteomes" id="UP000234323"/>
    </source>
</evidence>
<dbReference type="SMART" id="SM00184">
    <property type="entry name" value="RING"/>
    <property type="match status" value="1"/>
</dbReference>
<reference evidence="7 8" key="1">
    <citation type="submission" date="2015-10" db="EMBL/GenBank/DDBJ databases">
        <title>Genome analyses suggest a sexual origin of heterokaryosis in a supposedly ancient asexual fungus.</title>
        <authorList>
            <person name="Ropars J."/>
            <person name="Sedzielewska K."/>
            <person name="Noel J."/>
            <person name="Charron P."/>
            <person name="Farinelli L."/>
            <person name="Marton T."/>
            <person name="Kruger M."/>
            <person name="Pelin A."/>
            <person name="Brachmann A."/>
            <person name="Corradi N."/>
        </authorList>
    </citation>
    <scope>NUCLEOTIDE SEQUENCE [LARGE SCALE GENOMIC DNA]</scope>
    <source>
        <strain evidence="7 8">A4</strain>
    </source>
</reference>
<organism evidence="7 8">
    <name type="scientific">Rhizophagus irregularis</name>
    <dbReference type="NCBI Taxonomy" id="588596"/>
    <lineage>
        <taxon>Eukaryota</taxon>
        <taxon>Fungi</taxon>
        <taxon>Fungi incertae sedis</taxon>
        <taxon>Mucoromycota</taxon>
        <taxon>Glomeromycotina</taxon>
        <taxon>Glomeromycetes</taxon>
        <taxon>Glomerales</taxon>
        <taxon>Glomeraceae</taxon>
        <taxon>Rhizophagus</taxon>
    </lineage>
</organism>
<dbReference type="Gene3D" id="3.30.40.10">
    <property type="entry name" value="Zinc/RING finger domain, C3HC4 (zinc finger)"/>
    <property type="match status" value="1"/>
</dbReference>
<dbReference type="CDD" id="cd16448">
    <property type="entry name" value="RING-H2"/>
    <property type="match status" value="1"/>
</dbReference>
<name>A0A2I1HNR8_9GLOM</name>
<dbReference type="Proteomes" id="UP000234323">
    <property type="component" value="Unassembled WGS sequence"/>
</dbReference>
<accession>A0A2I1HNR8</accession>
<feature type="domain" description="RING-type" evidence="6">
    <location>
        <begin position="35"/>
        <end position="81"/>
    </location>
</feature>
<proteinExistence type="predicted"/>
<dbReference type="VEuPathDB" id="FungiDB:RhiirA1_474005"/>
<keyword evidence="1" id="KW-0479">Metal-binding</keyword>
<dbReference type="PROSITE" id="PS50089">
    <property type="entry name" value="ZF_RING_2"/>
    <property type="match status" value="1"/>
</dbReference>
<sequence length="322" mass="36290">MDKSHIEALAINIASKANALPSPSENTNIPKVDPCPICGNDIYTFELDIIKEFTLASCGHIFHQKCLEEYLVDGESSCPYDGCNRDIETFLSRDLLKGLQNQTAPKDVDNNDEALTEESTNQKKRTREDSNESYEVSLGSTSTSSKKAKKTKKPVDRDQSPTLQRLIKELTTTDPGDEEILQTEPASESNNDSNIFLNLYNKIVAGEDQLKKTTQDVLRHYFDFGDAMKKRYDHYRLKHGDLASQSLVENDVQKQLPKDISEEALRKRIERAQKVYGLFSSINVDVNMGRAMIGRIKTFSLSTITALSKEDIKYVIVKVLRG</sequence>
<evidence type="ECO:0000313" key="7">
    <source>
        <dbReference type="EMBL" id="PKY60524.1"/>
    </source>
</evidence>
<dbReference type="SUPFAM" id="SSF57850">
    <property type="entry name" value="RING/U-box"/>
    <property type="match status" value="1"/>
</dbReference>
<gene>
    <name evidence="7" type="ORF">RhiirA4_518983</name>
</gene>
<dbReference type="GO" id="GO:0008270">
    <property type="term" value="F:zinc ion binding"/>
    <property type="evidence" value="ECO:0007669"/>
    <property type="project" value="UniProtKB-KW"/>
</dbReference>
<dbReference type="InterPro" id="IPR001841">
    <property type="entry name" value="Znf_RING"/>
</dbReference>
<evidence type="ECO:0000256" key="2">
    <source>
        <dbReference type="ARBA" id="ARBA00022771"/>
    </source>
</evidence>
<dbReference type="InterPro" id="IPR013083">
    <property type="entry name" value="Znf_RING/FYVE/PHD"/>
</dbReference>
<dbReference type="EMBL" id="LLXI01004347">
    <property type="protein sequence ID" value="PKY60524.1"/>
    <property type="molecule type" value="Genomic_DNA"/>
</dbReference>
<feature type="region of interest" description="Disordered" evidence="5">
    <location>
        <begin position="101"/>
        <end position="192"/>
    </location>
</feature>
<evidence type="ECO:0000259" key="6">
    <source>
        <dbReference type="PROSITE" id="PS50089"/>
    </source>
</evidence>
<keyword evidence="8" id="KW-1185">Reference proteome</keyword>
<evidence type="ECO:0000256" key="4">
    <source>
        <dbReference type="PROSITE-ProRule" id="PRU00175"/>
    </source>
</evidence>
<protein>
    <recommendedName>
        <fullName evidence="6">RING-type domain-containing protein</fullName>
    </recommendedName>
</protein>
<keyword evidence="3" id="KW-0862">Zinc</keyword>
<keyword evidence="2 4" id="KW-0863">Zinc-finger</keyword>
<dbReference type="InterPro" id="IPR027370">
    <property type="entry name" value="Znf-RING_euk"/>
</dbReference>
<evidence type="ECO:0000256" key="5">
    <source>
        <dbReference type="SAM" id="MobiDB-lite"/>
    </source>
</evidence>
<dbReference type="Pfam" id="PF13445">
    <property type="entry name" value="zf-RING_UBOX"/>
    <property type="match status" value="1"/>
</dbReference>
<evidence type="ECO:0000256" key="1">
    <source>
        <dbReference type="ARBA" id="ARBA00022723"/>
    </source>
</evidence>